<dbReference type="EMBL" id="MHQI01000004">
    <property type="protein sequence ID" value="OHA00872.1"/>
    <property type="molecule type" value="Genomic_DNA"/>
</dbReference>
<reference evidence="2 3" key="1">
    <citation type="journal article" date="2016" name="Nat. Commun.">
        <title>Thousands of microbial genomes shed light on interconnected biogeochemical processes in an aquifer system.</title>
        <authorList>
            <person name="Anantharaman K."/>
            <person name="Brown C.T."/>
            <person name="Hug L.A."/>
            <person name="Sharon I."/>
            <person name="Castelle C.J."/>
            <person name="Probst A.J."/>
            <person name="Thomas B.C."/>
            <person name="Singh A."/>
            <person name="Wilkins M.J."/>
            <person name="Karaoz U."/>
            <person name="Brodie E.L."/>
            <person name="Williams K.H."/>
            <person name="Hubbard S.S."/>
            <person name="Banfield J.F."/>
        </authorList>
    </citation>
    <scope>NUCLEOTIDE SEQUENCE [LARGE SCALE GENOMIC DNA]</scope>
</reference>
<organism evidence="2 3">
    <name type="scientific">Candidatus Sungbacteria bacterium RIFCSPHIGHO2_02_FULL_47_11</name>
    <dbReference type="NCBI Taxonomy" id="1802270"/>
    <lineage>
        <taxon>Bacteria</taxon>
        <taxon>Candidatus Sungiibacteriota</taxon>
    </lineage>
</organism>
<evidence type="ECO:0000313" key="3">
    <source>
        <dbReference type="Proteomes" id="UP000179023"/>
    </source>
</evidence>
<accession>A0A1G2KQJ3</accession>
<feature type="compositionally biased region" description="Polar residues" evidence="1">
    <location>
        <begin position="102"/>
        <end position="111"/>
    </location>
</feature>
<dbReference type="STRING" id="1802270.A3C07_02275"/>
<proteinExistence type="predicted"/>
<dbReference type="Proteomes" id="UP000179023">
    <property type="component" value="Unassembled WGS sequence"/>
</dbReference>
<evidence type="ECO:0000256" key="1">
    <source>
        <dbReference type="SAM" id="MobiDB-lite"/>
    </source>
</evidence>
<feature type="region of interest" description="Disordered" evidence="1">
    <location>
        <begin position="83"/>
        <end position="111"/>
    </location>
</feature>
<protein>
    <submittedName>
        <fullName evidence="2">Uncharacterized protein</fullName>
    </submittedName>
</protein>
<sequence>MPCEPEEKLMLAVLEDAIYECIFKCVLSRNRRGKRIFNDAYNWIRATGWDGPFVFEIICETLKLNHHGIRDGVIRWVEDARQRKQRPGGVAIRKTPHAVSASPRTSVSKAA</sequence>
<name>A0A1G2KQJ3_9BACT</name>
<comment type="caution">
    <text evidence="2">The sequence shown here is derived from an EMBL/GenBank/DDBJ whole genome shotgun (WGS) entry which is preliminary data.</text>
</comment>
<evidence type="ECO:0000313" key="2">
    <source>
        <dbReference type="EMBL" id="OHA00872.1"/>
    </source>
</evidence>
<gene>
    <name evidence="2" type="ORF">A3C07_02275</name>
</gene>
<dbReference type="AlphaFoldDB" id="A0A1G2KQJ3"/>